<evidence type="ECO:0000313" key="1">
    <source>
        <dbReference type="EMBL" id="MBB3327097.1"/>
    </source>
</evidence>
<sequence>MSDPLDDLLRADARVLDEDLRSPGSVDGMDALWLEAKAGAVAPTTVVPRRGAKVRRRITGAVAALVVVGLGAGGAPAFADWVGLHTGEYDTGPRSAPQPKTADREMWRLDSPELARQLQAWEQTYPLAPGYSLDPLLDGYANVKRSEATAAMAHDDVFFFSQCTWVDYWLTADRDGDAAGKRAATNGLAGTVAKLDSVLTLDKPGRAYEGELVDAARADKVAALQRERRINCDWKFR</sequence>
<dbReference type="Proteomes" id="UP000565572">
    <property type="component" value="Unassembled WGS sequence"/>
</dbReference>
<name>A0A7W5P765_9ACTN</name>
<proteinExistence type="predicted"/>
<keyword evidence="2" id="KW-1185">Reference proteome</keyword>
<dbReference type="RefSeq" id="WP_183338078.1">
    <property type="nucleotide sequence ID" value="NZ_JACHZG010000001.1"/>
</dbReference>
<organism evidence="1 2">
    <name type="scientific">Microlunatus antarcticus</name>
    <dbReference type="NCBI Taxonomy" id="53388"/>
    <lineage>
        <taxon>Bacteria</taxon>
        <taxon>Bacillati</taxon>
        <taxon>Actinomycetota</taxon>
        <taxon>Actinomycetes</taxon>
        <taxon>Propionibacteriales</taxon>
        <taxon>Propionibacteriaceae</taxon>
        <taxon>Microlunatus</taxon>
    </lineage>
</organism>
<dbReference type="EMBL" id="JACHZG010000001">
    <property type="protein sequence ID" value="MBB3327097.1"/>
    <property type="molecule type" value="Genomic_DNA"/>
</dbReference>
<comment type="caution">
    <text evidence="1">The sequence shown here is derived from an EMBL/GenBank/DDBJ whole genome shotgun (WGS) entry which is preliminary data.</text>
</comment>
<evidence type="ECO:0000313" key="2">
    <source>
        <dbReference type="Proteomes" id="UP000565572"/>
    </source>
</evidence>
<gene>
    <name evidence="1" type="ORF">FHX39_002041</name>
</gene>
<protein>
    <submittedName>
        <fullName evidence="1">Uncharacterized protein</fullName>
    </submittedName>
</protein>
<accession>A0A7W5P765</accession>
<reference evidence="1 2" key="1">
    <citation type="submission" date="2020-08" db="EMBL/GenBank/DDBJ databases">
        <title>Sequencing the genomes of 1000 actinobacteria strains.</title>
        <authorList>
            <person name="Klenk H.-P."/>
        </authorList>
    </citation>
    <scope>NUCLEOTIDE SEQUENCE [LARGE SCALE GENOMIC DNA]</scope>
    <source>
        <strain evidence="1 2">DSM 11053</strain>
    </source>
</reference>
<dbReference type="AlphaFoldDB" id="A0A7W5P765"/>